<organism evidence="1 2">
    <name type="scientific">Peronosclerospora sorghi</name>
    <dbReference type="NCBI Taxonomy" id="230839"/>
    <lineage>
        <taxon>Eukaryota</taxon>
        <taxon>Sar</taxon>
        <taxon>Stramenopiles</taxon>
        <taxon>Oomycota</taxon>
        <taxon>Peronosporomycetes</taxon>
        <taxon>Peronosporales</taxon>
        <taxon>Peronosporaceae</taxon>
        <taxon>Peronosclerospora</taxon>
    </lineage>
</organism>
<reference evidence="1 2" key="1">
    <citation type="journal article" date="2022" name="bioRxiv">
        <title>The genome of the oomycete Peronosclerospora sorghi, a cosmopolitan pathogen of maize and sorghum, is inflated with dispersed pseudogenes.</title>
        <authorList>
            <person name="Fletcher K."/>
            <person name="Martin F."/>
            <person name="Isakeit T."/>
            <person name="Cavanaugh K."/>
            <person name="Magill C."/>
            <person name="Michelmore R."/>
        </authorList>
    </citation>
    <scope>NUCLEOTIDE SEQUENCE [LARGE SCALE GENOMIC DNA]</scope>
    <source>
        <strain evidence="1">P6</strain>
    </source>
</reference>
<name>A0ACC0WRZ4_9STRA</name>
<dbReference type="EMBL" id="CM047580">
    <property type="protein sequence ID" value="KAI9920824.1"/>
    <property type="molecule type" value="Genomic_DNA"/>
</dbReference>
<evidence type="ECO:0000313" key="1">
    <source>
        <dbReference type="EMBL" id="KAI9920824.1"/>
    </source>
</evidence>
<proteinExistence type="predicted"/>
<accession>A0ACC0WRZ4</accession>
<dbReference type="Proteomes" id="UP001163321">
    <property type="component" value="Chromosome 1"/>
</dbReference>
<sequence length="140" mass="16477">MPWRLSMLSSLPSRFRARKSIDGSPRFNMNNPKLKSDKKQLVRQQQDAQVQNSSWKLWQRRRRDFIYQVSGIFNAYEGDECRHCNDVRAIGETLLNRMNSGNSSHRWRTKGRKRFPLETLSSDNKNLCIAFSQRKVDLTG</sequence>
<evidence type="ECO:0000313" key="2">
    <source>
        <dbReference type="Proteomes" id="UP001163321"/>
    </source>
</evidence>
<comment type="caution">
    <text evidence="1">The sequence shown here is derived from an EMBL/GenBank/DDBJ whole genome shotgun (WGS) entry which is preliminary data.</text>
</comment>
<protein>
    <submittedName>
        <fullName evidence="1">Uncharacterized protein</fullName>
    </submittedName>
</protein>
<gene>
    <name evidence="1" type="ORF">PsorP6_001543</name>
</gene>
<keyword evidence="2" id="KW-1185">Reference proteome</keyword>